<feature type="compositionally biased region" description="Gly residues" evidence="1">
    <location>
        <begin position="95"/>
        <end position="106"/>
    </location>
</feature>
<protein>
    <submittedName>
        <fullName evidence="2">Uncharacterized protein</fullName>
    </submittedName>
</protein>
<feature type="region of interest" description="Disordered" evidence="1">
    <location>
        <begin position="80"/>
        <end position="106"/>
    </location>
</feature>
<gene>
    <name evidence="2" type="ORF">ABIF29_005481</name>
</gene>
<dbReference type="RefSeq" id="WP_125459087.1">
    <property type="nucleotide sequence ID" value="NZ_CP126026.1"/>
</dbReference>
<proteinExistence type="predicted"/>
<evidence type="ECO:0000256" key="1">
    <source>
        <dbReference type="SAM" id="MobiDB-lite"/>
    </source>
</evidence>
<accession>A0ABV4F5F2</accession>
<organism evidence="2 3">
    <name type="scientific">Bradyrhizobium elkanii</name>
    <dbReference type="NCBI Taxonomy" id="29448"/>
    <lineage>
        <taxon>Bacteria</taxon>
        <taxon>Pseudomonadati</taxon>
        <taxon>Pseudomonadota</taxon>
        <taxon>Alphaproteobacteria</taxon>
        <taxon>Hyphomicrobiales</taxon>
        <taxon>Nitrobacteraceae</taxon>
        <taxon>Bradyrhizobium</taxon>
    </lineage>
</organism>
<comment type="caution">
    <text evidence="2">The sequence shown here is derived from an EMBL/GenBank/DDBJ whole genome shotgun (WGS) entry which is preliminary data.</text>
</comment>
<name>A0ABV4F5F2_BRAEL</name>
<dbReference type="EMBL" id="JBGBZA010000002">
    <property type="protein sequence ID" value="MEY9318682.1"/>
    <property type="molecule type" value="Genomic_DNA"/>
</dbReference>
<keyword evidence="3" id="KW-1185">Reference proteome</keyword>
<sequence length="106" mass="11562">MIDQRLEHDLHLDTLEMHADTHMRTDAPCEMIVRVSRYVPKRSGQRIAAFVELGATVEQNDARAGGNDVDADRVIANRNARKSADGRTVAHPTKTGGGGHFGVTAE</sequence>
<evidence type="ECO:0000313" key="3">
    <source>
        <dbReference type="Proteomes" id="UP001565471"/>
    </source>
</evidence>
<dbReference type="Proteomes" id="UP001565471">
    <property type="component" value="Unassembled WGS sequence"/>
</dbReference>
<reference evidence="2 3" key="1">
    <citation type="submission" date="2024-07" db="EMBL/GenBank/DDBJ databases">
        <title>Genomic Encyclopedia of Type Strains, Phase V (KMG-V): Genome sequencing to study the core and pangenomes of soil and plant-associated prokaryotes.</title>
        <authorList>
            <person name="Whitman W."/>
        </authorList>
    </citation>
    <scope>NUCLEOTIDE SEQUENCE [LARGE SCALE GENOMIC DNA]</scope>
    <source>
        <strain evidence="2 3">USDA 415</strain>
    </source>
</reference>
<evidence type="ECO:0000313" key="2">
    <source>
        <dbReference type="EMBL" id="MEY9318682.1"/>
    </source>
</evidence>